<evidence type="ECO:0000256" key="1">
    <source>
        <dbReference type="ARBA" id="ARBA00022723"/>
    </source>
</evidence>
<feature type="domain" description="PDEase" evidence="6">
    <location>
        <begin position="1"/>
        <end position="279"/>
    </location>
</feature>
<evidence type="ECO:0000313" key="8">
    <source>
        <dbReference type="Proteomes" id="UP001485043"/>
    </source>
</evidence>
<evidence type="ECO:0000313" key="7">
    <source>
        <dbReference type="EMBL" id="KAK9863735.1"/>
    </source>
</evidence>
<protein>
    <recommendedName>
        <fullName evidence="6">PDEase domain-containing protein</fullName>
    </recommendedName>
</protein>
<feature type="active site" description="Proton donor" evidence="3">
    <location>
        <position position="36"/>
    </location>
</feature>
<evidence type="ECO:0000259" key="6">
    <source>
        <dbReference type="PROSITE" id="PS51845"/>
    </source>
</evidence>
<proteinExistence type="predicted"/>
<dbReference type="PRINTS" id="PR00387">
    <property type="entry name" value="PDIESTERASE1"/>
</dbReference>
<organism evidence="7 8">
    <name type="scientific">Apatococcus fuscideae</name>
    <dbReference type="NCBI Taxonomy" id="2026836"/>
    <lineage>
        <taxon>Eukaryota</taxon>
        <taxon>Viridiplantae</taxon>
        <taxon>Chlorophyta</taxon>
        <taxon>core chlorophytes</taxon>
        <taxon>Trebouxiophyceae</taxon>
        <taxon>Chlorellales</taxon>
        <taxon>Chlorellaceae</taxon>
        <taxon>Apatococcus</taxon>
    </lineage>
</organism>
<feature type="binding site" evidence="4">
    <location>
        <position position="240"/>
    </location>
    <ligand>
        <name>AMP</name>
        <dbReference type="ChEBI" id="CHEBI:456215"/>
    </ligand>
</feature>
<name>A0AAW1T530_9CHLO</name>
<dbReference type="AlphaFoldDB" id="A0AAW1T530"/>
<keyword evidence="1 5" id="KW-0479">Metal-binding</keyword>
<feature type="binding site" evidence="5">
    <location>
        <position position="78"/>
    </location>
    <ligand>
        <name>Zn(2+)</name>
        <dbReference type="ChEBI" id="CHEBI:29105"/>
        <label>1</label>
    </ligand>
</feature>
<evidence type="ECO:0000256" key="3">
    <source>
        <dbReference type="PIRSR" id="PIRSR623088-1"/>
    </source>
</evidence>
<reference evidence="7 8" key="1">
    <citation type="journal article" date="2024" name="Nat. Commun.">
        <title>Phylogenomics reveals the evolutionary origins of lichenization in chlorophyte algae.</title>
        <authorList>
            <person name="Puginier C."/>
            <person name="Libourel C."/>
            <person name="Otte J."/>
            <person name="Skaloud P."/>
            <person name="Haon M."/>
            <person name="Grisel S."/>
            <person name="Petersen M."/>
            <person name="Berrin J.G."/>
            <person name="Delaux P.M."/>
            <person name="Dal Grande F."/>
            <person name="Keller J."/>
        </authorList>
    </citation>
    <scope>NUCLEOTIDE SEQUENCE [LARGE SCALE GENOMIC DNA]</scope>
    <source>
        <strain evidence="7 8">SAG 2523</strain>
    </source>
</reference>
<dbReference type="Gene3D" id="1.10.1300.10">
    <property type="entry name" value="3'5'-cyclic nucleotide phosphodiesterase, catalytic domain"/>
    <property type="match status" value="1"/>
</dbReference>
<dbReference type="PANTHER" id="PTHR11347">
    <property type="entry name" value="CYCLIC NUCLEOTIDE PHOSPHODIESTERASE"/>
    <property type="match status" value="1"/>
</dbReference>
<keyword evidence="2" id="KW-0378">Hydrolase</keyword>
<evidence type="ECO:0000256" key="4">
    <source>
        <dbReference type="PIRSR" id="PIRSR623088-2"/>
    </source>
</evidence>
<feature type="binding site" evidence="5">
    <location>
        <position position="40"/>
    </location>
    <ligand>
        <name>Zn(2+)</name>
        <dbReference type="ChEBI" id="CHEBI:29105"/>
        <label>1</label>
    </ligand>
</feature>
<dbReference type="PROSITE" id="PS51845">
    <property type="entry name" value="PDEASE_I_2"/>
    <property type="match status" value="1"/>
</dbReference>
<dbReference type="GO" id="GO:0046872">
    <property type="term" value="F:metal ion binding"/>
    <property type="evidence" value="ECO:0007669"/>
    <property type="project" value="UniProtKB-KW"/>
</dbReference>
<gene>
    <name evidence="7" type="ORF">WJX84_005657</name>
</gene>
<keyword evidence="8" id="KW-1185">Reference proteome</keyword>
<dbReference type="EMBL" id="JALJOV010000435">
    <property type="protein sequence ID" value="KAK9863735.1"/>
    <property type="molecule type" value="Genomic_DNA"/>
</dbReference>
<dbReference type="InterPro" id="IPR002073">
    <property type="entry name" value="PDEase_catalytic_dom"/>
</dbReference>
<dbReference type="GO" id="GO:0007165">
    <property type="term" value="P:signal transduction"/>
    <property type="evidence" value="ECO:0007669"/>
    <property type="project" value="InterPro"/>
</dbReference>
<evidence type="ECO:0000256" key="2">
    <source>
        <dbReference type="ARBA" id="ARBA00022801"/>
    </source>
</evidence>
<feature type="binding site" evidence="5">
    <location>
        <position position="207"/>
    </location>
    <ligand>
        <name>Zn(2+)</name>
        <dbReference type="ChEBI" id="CHEBI:29105"/>
        <label>1</label>
    </ligand>
</feature>
<comment type="caution">
    <text evidence="7">The sequence shown here is derived from an EMBL/GenBank/DDBJ whole genome shotgun (WGS) entry which is preliminary data.</text>
</comment>
<dbReference type="InterPro" id="IPR036971">
    <property type="entry name" value="PDEase_catalytic_dom_sf"/>
</dbReference>
<dbReference type="Proteomes" id="UP001485043">
    <property type="component" value="Unassembled WGS sequence"/>
</dbReference>
<feature type="binding site" evidence="5">
    <location>
        <position position="78"/>
    </location>
    <ligand>
        <name>Zn(2+)</name>
        <dbReference type="ChEBI" id="CHEBI:29105"/>
        <label>2</label>
    </ligand>
</feature>
<accession>A0AAW1T530</accession>
<feature type="binding site" evidence="4">
    <location>
        <begin position="36"/>
        <end position="40"/>
    </location>
    <ligand>
        <name>AMP</name>
        <dbReference type="ChEBI" id="CHEBI:456215"/>
    </ligand>
</feature>
<feature type="binding site" evidence="4">
    <location>
        <position position="78"/>
    </location>
    <ligand>
        <name>AMP</name>
        <dbReference type="ChEBI" id="CHEBI:456215"/>
    </ligand>
</feature>
<dbReference type="SUPFAM" id="SSF109604">
    <property type="entry name" value="HD-domain/PDEase-like"/>
    <property type="match status" value="1"/>
</dbReference>
<dbReference type="InterPro" id="IPR023088">
    <property type="entry name" value="PDEase"/>
</dbReference>
<dbReference type="GO" id="GO:0004114">
    <property type="term" value="F:3',5'-cyclic-nucleotide phosphodiesterase activity"/>
    <property type="evidence" value="ECO:0007669"/>
    <property type="project" value="InterPro"/>
</dbReference>
<feature type="binding site" evidence="4">
    <location>
        <position position="207"/>
    </location>
    <ligand>
        <name>AMP</name>
        <dbReference type="ChEBI" id="CHEBI:456215"/>
    </ligand>
</feature>
<evidence type="ECO:0000256" key="5">
    <source>
        <dbReference type="PIRSR" id="PIRSR623088-3"/>
    </source>
</evidence>
<dbReference type="Pfam" id="PF00233">
    <property type="entry name" value="PDEase_I"/>
    <property type="match status" value="1"/>
</dbReference>
<feature type="binding site" evidence="5">
    <location>
        <position position="77"/>
    </location>
    <ligand>
        <name>Zn(2+)</name>
        <dbReference type="ChEBI" id="CHEBI:29105"/>
        <label>1</label>
    </ligand>
</feature>
<sequence length="279" mass="31285">MSQKWNAWDLYQVFGQDILVQIQNTYLSLSLDNDYHNWCHAADVVCNLAVVLQTLEDAGYPLSEIEYLAACIAAVVHDAGHPGVTNKSFELLHEVLAEEYPCCFDSFLERHSIALFCRALERPDCQVFPENMAADSCKALREMVEPLVLASDMACHNDLLDEFASLQSPGVRSRSTRHANGSFSSSKRYREAKLDESLFSMLLKIADLGHCSQDFEDHKAWAMALKKTEFKADPTNFQGQVGFFDEVMIPLFKSLAHACPACGGLLDRVQHNRKSGTKE</sequence>